<feature type="domain" description="CARD" evidence="3">
    <location>
        <begin position="1"/>
        <end position="91"/>
    </location>
</feature>
<dbReference type="Proteomes" id="UP000242188">
    <property type="component" value="Unassembled WGS sequence"/>
</dbReference>
<feature type="compositionally biased region" description="Polar residues" evidence="2">
    <location>
        <begin position="480"/>
        <end position="491"/>
    </location>
</feature>
<name>A0A210PG73_MIZYE</name>
<dbReference type="InterPro" id="IPR001315">
    <property type="entry name" value="CARD"/>
</dbReference>
<dbReference type="SUPFAM" id="SSF47986">
    <property type="entry name" value="DEATH domain"/>
    <property type="match status" value="1"/>
</dbReference>
<feature type="compositionally biased region" description="Basic and acidic residues" evidence="2">
    <location>
        <begin position="462"/>
        <end position="472"/>
    </location>
</feature>
<feature type="region of interest" description="Disordered" evidence="2">
    <location>
        <begin position="405"/>
        <end position="491"/>
    </location>
</feature>
<dbReference type="PROSITE" id="PS50209">
    <property type="entry name" value="CARD"/>
    <property type="match status" value="1"/>
</dbReference>
<dbReference type="OrthoDB" id="6150087at2759"/>
<accession>A0A210PG73</accession>
<gene>
    <name evidence="4" type="ORF">KP79_PYT16788</name>
</gene>
<dbReference type="AlphaFoldDB" id="A0A210PG73"/>
<protein>
    <recommendedName>
        <fullName evidence="3">CARD domain-containing protein</fullName>
    </recommendedName>
</protein>
<dbReference type="Gene3D" id="1.10.533.10">
    <property type="entry name" value="Death Domain, Fas"/>
    <property type="match status" value="1"/>
</dbReference>
<evidence type="ECO:0000256" key="2">
    <source>
        <dbReference type="SAM" id="MobiDB-lite"/>
    </source>
</evidence>
<keyword evidence="1" id="KW-0175">Coiled coil</keyword>
<keyword evidence="5" id="KW-1185">Reference proteome</keyword>
<organism evidence="4 5">
    <name type="scientific">Mizuhopecten yessoensis</name>
    <name type="common">Japanese scallop</name>
    <name type="synonym">Patinopecten yessoensis</name>
    <dbReference type="NCBI Taxonomy" id="6573"/>
    <lineage>
        <taxon>Eukaryota</taxon>
        <taxon>Metazoa</taxon>
        <taxon>Spiralia</taxon>
        <taxon>Lophotrochozoa</taxon>
        <taxon>Mollusca</taxon>
        <taxon>Bivalvia</taxon>
        <taxon>Autobranchia</taxon>
        <taxon>Pteriomorphia</taxon>
        <taxon>Pectinida</taxon>
        <taxon>Pectinoidea</taxon>
        <taxon>Pectinidae</taxon>
        <taxon>Mizuhopecten</taxon>
    </lineage>
</organism>
<reference evidence="4 5" key="1">
    <citation type="journal article" date="2017" name="Nat. Ecol. Evol.">
        <title>Scallop genome provides insights into evolution of bilaterian karyotype and development.</title>
        <authorList>
            <person name="Wang S."/>
            <person name="Zhang J."/>
            <person name="Jiao W."/>
            <person name="Li J."/>
            <person name="Xun X."/>
            <person name="Sun Y."/>
            <person name="Guo X."/>
            <person name="Huan P."/>
            <person name="Dong B."/>
            <person name="Zhang L."/>
            <person name="Hu X."/>
            <person name="Sun X."/>
            <person name="Wang J."/>
            <person name="Zhao C."/>
            <person name="Wang Y."/>
            <person name="Wang D."/>
            <person name="Huang X."/>
            <person name="Wang R."/>
            <person name="Lv J."/>
            <person name="Li Y."/>
            <person name="Zhang Z."/>
            <person name="Liu B."/>
            <person name="Lu W."/>
            <person name="Hui Y."/>
            <person name="Liang J."/>
            <person name="Zhou Z."/>
            <person name="Hou R."/>
            <person name="Li X."/>
            <person name="Liu Y."/>
            <person name="Li H."/>
            <person name="Ning X."/>
            <person name="Lin Y."/>
            <person name="Zhao L."/>
            <person name="Xing Q."/>
            <person name="Dou J."/>
            <person name="Li Y."/>
            <person name="Mao J."/>
            <person name="Guo H."/>
            <person name="Dou H."/>
            <person name="Li T."/>
            <person name="Mu C."/>
            <person name="Jiang W."/>
            <person name="Fu Q."/>
            <person name="Fu X."/>
            <person name="Miao Y."/>
            <person name="Liu J."/>
            <person name="Yu Q."/>
            <person name="Li R."/>
            <person name="Liao H."/>
            <person name="Li X."/>
            <person name="Kong Y."/>
            <person name="Jiang Z."/>
            <person name="Chourrout D."/>
            <person name="Li R."/>
            <person name="Bao Z."/>
        </authorList>
    </citation>
    <scope>NUCLEOTIDE SEQUENCE [LARGE SCALE GENOMIC DNA]</scope>
    <source>
        <strain evidence="4 5">PY_sf001</strain>
    </source>
</reference>
<feature type="coiled-coil region" evidence="1">
    <location>
        <begin position="160"/>
        <end position="205"/>
    </location>
</feature>
<dbReference type="EMBL" id="NEDP02076724">
    <property type="protein sequence ID" value="OWF35493.1"/>
    <property type="molecule type" value="Genomic_DNA"/>
</dbReference>
<evidence type="ECO:0000256" key="1">
    <source>
        <dbReference type="SAM" id="Coils"/>
    </source>
</evidence>
<dbReference type="GO" id="GO:0042981">
    <property type="term" value="P:regulation of apoptotic process"/>
    <property type="evidence" value="ECO:0007669"/>
    <property type="project" value="InterPro"/>
</dbReference>
<dbReference type="Pfam" id="PF00619">
    <property type="entry name" value="CARD"/>
    <property type="match status" value="1"/>
</dbReference>
<dbReference type="InterPro" id="IPR011029">
    <property type="entry name" value="DEATH-like_dom_sf"/>
</dbReference>
<sequence length="588" mass="67716">MEEKEKDIIERNKELLVRNIILTPEFYDMLQSYNVLPVTMVTDIKSAKSREERNRRLLKTLKLRGCDSYRKLRHVLSLTGHAYLADHLYEEETDTKLLRSEDFFGKFPAIFNHISDDIKTKLLQYLETKLKEKMLVNAWVNSALERSEILESRKLEFEHERELRTKLEKYKRQVGKSENDLATAKEELRQNRLDMKIHLKEVEESEKRFKQELGVQSRFNAANNSSMLRLTEQFTSVNIKIHKLNGWIQDFLHDSATVETQENVTGAMLTILERNIQTLMDKTDQHAETLDRSSSERTTILNILKKPVSRTELLSETVRKHVEKENKNKLAVCHELERLNESLRDFGAGSHSNGGSSSSVPQTTDLRLIRNMIATFRVEAEHLRKKLKWKDSKIDELVEELRQKPPSLRPIEGNPRPTGDVFHRERQLPAHSSPESNGEKALPNEKAEDHISNNETASRYTAKLEKRSREGSPLKPISIVTDSTEGNDTDGNQSSLLSMEQMDTSIEDKCLTFPVVNEQLSYISTPRSLKVRTPVDQTNINMAKGKRDGDTMAIQEVTSYMEEKITEGKLPPIVPNSSYLNFEITPST</sequence>
<dbReference type="CDD" id="cd01671">
    <property type="entry name" value="CARD"/>
    <property type="match status" value="1"/>
</dbReference>
<feature type="compositionally biased region" description="Basic and acidic residues" evidence="2">
    <location>
        <begin position="442"/>
        <end position="452"/>
    </location>
</feature>
<evidence type="ECO:0000259" key="3">
    <source>
        <dbReference type="PROSITE" id="PS50209"/>
    </source>
</evidence>
<evidence type="ECO:0000313" key="5">
    <source>
        <dbReference type="Proteomes" id="UP000242188"/>
    </source>
</evidence>
<evidence type="ECO:0000313" key="4">
    <source>
        <dbReference type="EMBL" id="OWF35493.1"/>
    </source>
</evidence>
<proteinExistence type="predicted"/>
<comment type="caution">
    <text evidence="4">The sequence shown here is derived from an EMBL/GenBank/DDBJ whole genome shotgun (WGS) entry which is preliminary data.</text>
</comment>